<dbReference type="Gene3D" id="3.90.190.10">
    <property type="entry name" value="Protein tyrosine phosphatase superfamily"/>
    <property type="match status" value="1"/>
</dbReference>
<dbReference type="SUPFAM" id="SSF52799">
    <property type="entry name" value="(Phosphotyrosine protein) phosphatases II"/>
    <property type="match status" value="1"/>
</dbReference>
<dbReference type="PANTHER" id="PTHR10159:SF519">
    <property type="entry name" value="DUAL SPECIFICITY PROTEIN PHOSPHATASE MPK3"/>
    <property type="match status" value="1"/>
</dbReference>
<dbReference type="InterPro" id="IPR000340">
    <property type="entry name" value="Dual-sp_phosphatase_cat-dom"/>
</dbReference>
<dbReference type="EC" id="3.1.3.48" evidence="2"/>
<protein>
    <recommendedName>
        <fullName evidence="2">protein-tyrosine-phosphatase</fullName>
        <ecNumber evidence="2">3.1.3.48</ecNumber>
    </recommendedName>
</protein>
<dbReference type="GO" id="GO:0004725">
    <property type="term" value="F:protein tyrosine phosphatase activity"/>
    <property type="evidence" value="ECO:0007669"/>
    <property type="project" value="UniProtKB-EC"/>
</dbReference>
<dbReference type="EMBL" id="MU858108">
    <property type="protein sequence ID" value="KAK4213509.1"/>
    <property type="molecule type" value="Genomic_DNA"/>
</dbReference>
<evidence type="ECO:0000256" key="3">
    <source>
        <dbReference type="ARBA" id="ARBA00022801"/>
    </source>
</evidence>
<dbReference type="Pfam" id="PF00782">
    <property type="entry name" value="DSPc"/>
    <property type="match status" value="1"/>
</dbReference>
<evidence type="ECO:0000256" key="2">
    <source>
        <dbReference type="ARBA" id="ARBA00013064"/>
    </source>
</evidence>
<evidence type="ECO:0000313" key="7">
    <source>
        <dbReference type="EMBL" id="KAK4213509.1"/>
    </source>
</evidence>
<dbReference type="CDD" id="cd14498">
    <property type="entry name" value="DSP"/>
    <property type="match status" value="1"/>
</dbReference>
<dbReference type="GO" id="GO:0043409">
    <property type="term" value="P:negative regulation of MAPK cascade"/>
    <property type="evidence" value="ECO:0007669"/>
    <property type="project" value="TreeGrafter"/>
</dbReference>
<reference evidence="7" key="2">
    <citation type="submission" date="2023-05" db="EMBL/GenBank/DDBJ databases">
        <authorList>
            <consortium name="Lawrence Berkeley National Laboratory"/>
            <person name="Steindorff A."/>
            <person name="Hensen N."/>
            <person name="Bonometti L."/>
            <person name="Westerberg I."/>
            <person name="Brannstrom I.O."/>
            <person name="Guillou S."/>
            <person name="Cros-Aarteil S."/>
            <person name="Calhoun S."/>
            <person name="Haridas S."/>
            <person name="Kuo A."/>
            <person name="Mondo S."/>
            <person name="Pangilinan J."/>
            <person name="Riley R."/>
            <person name="Labutti K."/>
            <person name="Andreopoulos B."/>
            <person name="Lipzen A."/>
            <person name="Chen C."/>
            <person name="Yanf M."/>
            <person name="Daum C."/>
            <person name="Ng V."/>
            <person name="Clum A."/>
            <person name="Ohm R."/>
            <person name="Martin F."/>
            <person name="Silar P."/>
            <person name="Natvig D."/>
            <person name="Lalanne C."/>
            <person name="Gautier V."/>
            <person name="Ament-Velasquez S.L."/>
            <person name="Kruys A."/>
            <person name="Hutchinson M.I."/>
            <person name="Powell A.J."/>
            <person name="Barry K."/>
            <person name="Miller A.N."/>
            <person name="Grigoriev I.V."/>
            <person name="Debuchy R."/>
            <person name="Gladieux P."/>
            <person name="Thoren M.H."/>
            <person name="Johannesson H."/>
        </authorList>
    </citation>
    <scope>NUCLEOTIDE SEQUENCE</scope>
    <source>
        <strain evidence="7">PSN293</strain>
    </source>
</reference>
<evidence type="ECO:0000313" key="8">
    <source>
        <dbReference type="Proteomes" id="UP001301769"/>
    </source>
</evidence>
<dbReference type="InterPro" id="IPR029021">
    <property type="entry name" value="Prot-tyrosine_phosphatase-like"/>
</dbReference>
<dbReference type="InterPro" id="IPR020422">
    <property type="entry name" value="TYR_PHOSPHATASE_DUAL_dom"/>
</dbReference>
<feature type="domain" description="Tyrosine specific protein phosphatases" evidence="6">
    <location>
        <begin position="101"/>
        <end position="144"/>
    </location>
</feature>
<dbReference type="SMART" id="SM00195">
    <property type="entry name" value="DSPc"/>
    <property type="match status" value="1"/>
</dbReference>
<dbReference type="PROSITE" id="PS50054">
    <property type="entry name" value="TYR_PHOSPHATASE_DUAL"/>
    <property type="match status" value="1"/>
</dbReference>
<sequence>MEEIPSICKILPNLYLGTAAASIDVETLRANKISCIVSVTTVFQPEWESPETTAMVPLARHLLVPADGNPAMDLLGHFDHICDWIDWQISPPTSENDCLGDDGNNNVLVHCQGGVSRSPTICIAYLLRKKYPDSTKAPNNLRDKMLQEFWVNKGWERTWPQKNFWEQLKVWVATGYDPWDDNGDFKKEYMT</sequence>
<dbReference type="InterPro" id="IPR000387">
    <property type="entry name" value="Tyr_Pase_dom"/>
</dbReference>
<evidence type="ECO:0000256" key="4">
    <source>
        <dbReference type="ARBA" id="ARBA00022912"/>
    </source>
</evidence>
<gene>
    <name evidence="7" type="ORF">QBC37DRAFT_285887</name>
</gene>
<proteinExistence type="inferred from homology"/>
<evidence type="ECO:0000259" key="5">
    <source>
        <dbReference type="PROSITE" id="PS50054"/>
    </source>
</evidence>
<comment type="caution">
    <text evidence="7">The sequence shown here is derived from an EMBL/GenBank/DDBJ whole genome shotgun (WGS) entry which is preliminary data.</text>
</comment>
<evidence type="ECO:0000259" key="6">
    <source>
        <dbReference type="PROSITE" id="PS50056"/>
    </source>
</evidence>
<dbReference type="GO" id="GO:0005737">
    <property type="term" value="C:cytoplasm"/>
    <property type="evidence" value="ECO:0007669"/>
    <property type="project" value="TreeGrafter"/>
</dbReference>
<dbReference type="PROSITE" id="PS00383">
    <property type="entry name" value="TYR_PHOSPHATASE_1"/>
    <property type="match status" value="1"/>
</dbReference>
<dbReference type="Proteomes" id="UP001301769">
    <property type="component" value="Unassembled WGS sequence"/>
</dbReference>
<accession>A0AAN6Y6S3</accession>
<dbReference type="PANTHER" id="PTHR10159">
    <property type="entry name" value="DUAL SPECIFICITY PROTEIN PHOSPHATASE"/>
    <property type="match status" value="1"/>
</dbReference>
<name>A0AAN6Y6S3_9PEZI</name>
<keyword evidence="8" id="KW-1185">Reference proteome</keyword>
<evidence type="ECO:0000256" key="1">
    <source>
        <dbReference type="ARBA" id="ARBA00008601"/>
    </source>
</evidence>
<organism evidence="7 8">
    <name type="scientific">Rhypophila decipiens</name>
    <dbReference type="NCBI Taxonomy" id="261697"/>
    <lineage>
        <taxon>Eukaryota</taxon>
        <taxon>Fungi</taxon>
        <taxon>Dikarya</taxon>
        <taxon>Ascomycota</taxon>
        <taxon>Pezizomycotina</taxon>
        <taxon>Sordariomycetes</taxon>
        <taxon>Sordariomycetidae</taxon>
        <taxon>Sordariales</taxon>
        <taxon>Naviculisporaceae</taxon>
        <taxon>Rhypophila</taxon>
    </lineage>
</organism>
<comment type="similarity">
    <text evidence="1">Belongs to the protein-tyrosine phosphatase family. Non-receptor class dual specificity subfamily.</text>
</comment>
<reference evidence="7" key="1">
    <citation type="journal article" date="2023" name="Mol. Phylogenet. Evol.">
        <title>Genome-scale phylogeny and comparative genomics of the fungal order Sordariales.</title>
        <authorList>
            <person name="Hensen N."/>
            <person name="Bonometti L."/>
            <person name="Westerberg I."/>
            <person name="Brannstrom I.O."/>
            <person name="Guillou S."/>
            <person name="Cros-Aarteil S."/>
            <person name="Calhoun S."/>
            <person name="Haridas S."/>
            <person name="Kuo A."/>
            <person name="Mondo S."/>
            <person name="Pangilinan J."/>
            <person name="Riley R."/>
            <person name="LaButti K."/>
            <person name="Andreopoulos B."/>
            <person name="Lipzen A."/>
            <person name="Chen C."/>
            <person name="Yan M."/>
            <person name="Daum C."/>
            <person name="Ng V."/>
            <person name="Clum A."/>
            <person name="Steindorff A."/>
            <person name="Ohm R.A."/>
            <person name="Martin F."/>
            <person name="Silar P."/>
            <person name="Natvig D.O."/>
            <person name="Lalanne C."/>
            <person name="Gautier V."/>
            <person name="Ament-Velasquez S.L."/>
            <person name="Kruys A."/>
            <person name="Hutchinson M.I."/>
            <person name="Powell A.J."/>
            <person name="Barry K."/>
            <person name="Miller A.N."/>
            <person name="Grigoriev I.V."/>
            <person name="Debuchy R."/>
            <person name="Gladieux P."/>
            <person name="Hiltunen Thoren M."/>
            <person name="Johannesson H."/>
        </authorList>
    </citation>
    <scope>NUCLEOTIDE SEQUENCE</scope>
    <source>
        <strain evidence="7">PSN293</strain>
    </source>
</reference>
<feature type="domain" description="Tyrosine-protein phosphatase" evidence="5">
    <location>
        <begin position="4"/>
        <end position="177"/>
    </location>
</feature>
<dbReference type="PROSITE" id="PS50056">
    <property type="entry name" value="TYR_PHOSPHATASE_2"/>
    <property type="match status" value="1"/>
</dbReference>
<dbReference type="InterPro" id="IPR016130">
    <property type="entry name" value="Tyr_Pase_AS"/>
</dbReference>
<keyword evidence="3" id="KW-0378">Hydrolase</keyword>
<keyword evidence="4" id="KW-0904">Protein phosphatase</keyword>
<dbReference type="AlphaFoldDB" id="A0AAN6Y6S3"/>